<dbReference type="EnsemblMetazoa" id="tetur08g05650.1">
    <property type="protein sequence ID" value="tetur08g05650.1"/>
    <property type="gene ID" value="tetur08g05650"/>
</dbReference>
<dbReference type="AlphaFoldDB" id="T1KBX8"/>
<reference evidence="3" key="1">
    <citation type="submission" date="2011-08" db="EMBL/GenBank/DDBJ databases">
        <authorList>
            <person name="Rombauts S."/>
        </authorList>
    </citation>
    <scope>NUCLEOTIDE SEQUENCE</scope>
    <source>
        <strain evidence="3">London</strain>
    </source>
</reference>
<evidence type="ECO:0000313" key="3">
    <source>
        <dbReference type="Proteomes" id="UP000015104"/>
    </source>
</evidence>
<dbReference type="InterPro" id="IPR003226">
    <property type="entry name" value="MYG1_exonuclease"/>
</dbReference>
<dbReference type="PANTHER" id="PTHR11215:SF1">
    <property type="entry name" value="MYG1 EXONUCLEASE"/>
    <property type="match status" value="1"/>
</dbReference>
<dbReference type="GO" id="GO:0005737">
    <property type="term" value="C:cytoplasm"/>
    <property type="evidence" value="ECO:0007669"/>
    <property type="project" value="TreeGrafter"/>
</dbReference>
<dbReference type="HOGENOM" id="CLU_051576_0_0_1"/>
<sequence>MFFGKFAKSVNFHLLSKMQQSTLVKKICTHNGVFHCDDVLACFLLKQLPEYKDSPIIRTRDPKVIEECDIVVDVGGVYDHSKCRYDHHQRDFNFTLNKLDPQKPFDIKLSSAGLVYYHYGRTIINNILEQQGLFDSEDKYQTDILFDTIYESFIQEIDAIDNGVSICEGKPRYTINSDLSTRVGHLRPHWNEESTNEVLYERFQKAMDLVGQEFHERVSYYSKVWYPAKKYVKQAVRDRKTVHPSGTIIDLSLNGGLPWKEHLFAVEKEMDIVGEIKFAIFQDLSKDWRVCCVPIFAKSFTLRTPLHIEWRGLRDEKLSQVSDIPDCIFVHATGFIGGARTREACVAMAVKTLDLAAKEESKE</sequence>
<dbReference type="Pfam" id="PF03690">
    <property type="entry name" value="MYG1_exonuc"/>
    <property type="match status" value="1"/>
</dbReference>
<evidence type="ECO:0000256" key="1">
    <source>
        <dbReference type="ARBA" id="ARBA00010105"/>
    </source>
</evidence>
<comment type="similarity">
    <text evidence="1">Belongs to the MYG1 family.</text>
</comment>
<dbReference type="KEGG" id="tut:107362590"/>
<keyword evidence="3" id="KW-1185">Reference proteome</keyword>
<organism evidence="2 3">
    <name type="scientific">Tetranychus urticae</name>
    <name type="common">Two-spotted spider mite</name>
    <dbReference type="NCBI Taxonomy" id="32264"/>
    <lineage>
        <taxon>Eukaryota</taxon>
        <taxon>Metazoa</taxon>
        <taxon>Ecdysozoa</taxon>
        <taxon>Arthropoda</taxon>
        <taxon>Chelicerata</taxon>
        <taxon>Arachnida</taxon>
        <taxon>Acari</taxon>
        <taxon>Acariformes</taxon>
        <taxon>Trombidiformes</taxon>
        <taxon>Prostigmata</taxon>
        <taxon>Eleutherengona</taxon>
        <taxon>Raphignathae</taxon>
        <taxon>Tetranychoidea</taxon>
        <taxon>Tetranychidae</taxon>
        <taxon>Tetranychus</taxon>
    </lineage>
</organism>
<protein>
    <submittedName>
        <fullName evidence="2">Uncharacterized protein</fullName>
    </submittedName>
</protein>
<evidence type="ECO:0000313" key="2">
    <source>
        <dbReference type="EnsemblMetazoa" id="tetur08g05650.1"/>
    </source>
</evidence>
<dbReference type="eggNOG" id="KOG2948">
    <property type="taxonomic scope" value="Eukaryota"/>
</dbReference>
<dbReference type="Proteomes" id="UP000015104">
    <property type="component" value="Unassembled WGS sequence"/>
</dbReference>
<dbReference type="GO" id="GO:0005634">
    <property type="term" value="C:nucleus"/>
    <property type="evidence" value="ECO:0007669"/>
    <property type="project" value="TreeGrafter"/>
</dbReference>
<dbReference type="STRING" id="32264.T1KBX8"/>
<accession>T1KBX8</accession>
<dbReference type="EMBL" id="CAEY01001956">
    <property type="status" value="NOT_ANNOTATED_CDS"/>
    <property type="molecule type" value="Genomic_DNA"/>
</dbReference>
<gene>
    <name evidence="2" type="primary">107362590</name>
</gene>
<dbReference type="PANTHER" id="PTHR11215">
    <property type="entry name" value="METAL DEPENDENT HYDROLASE - RELATED"/>
    <property type="match status" value="1"/>
</dbReference>
<proteinExistence type="inferred from homology"/>
<reference evidence="2" key="2">
    <citation type="submission" date="2015-06" db="UniProtKB">
        <authorList>
            <consortium name="EnsemblMetazoa"/>
        </authorList>
    </citation>
    <scope>IDENTIFICATION</scope>
</reference>
<dbReference type="OMA" id="FHCDEVV"/>
<name>T1KBX8_TETUR</name>
<dbReference type="OrthoDB" id="10265310at2759"/>